<keyword evidence="3" id="KW-1185">Reference proteome</keyword>
<name>K9E6D3_9BACE</name>
<keyword evidence="1" id="KW-0472">Membrane</keyword>
<reference evidence="2 3" key="1">
    <citation type="submission" date="2012-09" db="EMBL/GenBank/DDBJ databases">
        <title>The Genome Sequence of Bacteroides oleiciplenus YIT 12058.</title>
        <authorList>
            <consortium name="The Broad Institute Genome Sequencing Platform"/>
            <person name="Earl A."/>
            <person name="Ward D."/>
            <person name="Feldgarden M."/>
            <person name="Gevers D."/>
            <person name="Morotomi M."/>
            <person name="Walker B."/>
            <person name="Young S.K."/>
            <person name="Zeng Q."/>
            <person name="Gargeya S."/>
            <person name="Fitzgerald M."/>
            <person name="Haas B."/>
            <person name="Abouelleil A."/>
            <person name="Alvarado L."/>
            <person name="Arachchi H.M."/>
            <person name="Berlin A.M."/>
            <person name="Chapman S.B."/>
            <person name="Goldberg J."/>
            <person name="Griggs A."/>
            <person name="Gujja S."/>
            <person name="Hansen M."/>
            <person name="Howarth C."/>
            <person name="Imamovic A."/>
            <person name="Larimer J."/>
            <person name="McCowen C."/>
            <person name="Montmayeur A."/>
            <person name="Murphy C."/>
            <person name="Neiman D."/>
            <person name="Pearson M."/>
            <person name="Priest M."/>
            <person name="Roberts A."/>
            <person name="Saif S."/>
            <person name="Shea T."/>
            <person name="Sisk P."/>
            <person name="Sykes S."/>
            <person name="Wortman J."/>
            <person name="Nusbaum C."/>
            <person name="Birren B."/>
        </authorList>
    </citation>
    <scope>NUCLEOTIDE SEQUENCE [LARGE SCALE GENOMIC DNA]</scope>
    <source>
        <strain evidence="2 3">YIT 12058</strain>
    </source>
</reference>
<keyword evidence="1" id="KW-1133">Transmembrane helix</keyword>
<organism evidence="2 3">
    <name type="scientific">Bacteroides oleiciplenus YIT 12058</name>
    <dbReference type="NCBI Taxonomy" id="742727"/>
    <lineage>
        <taxon>Bacteria</taxon>
        <taxon>Pseudomonadati</taxon>
        <taxon>Bacteroidota</taxon>
        <taxon>Bacteroidia</taxon>
        <taxon>Bacteroidales</taxon>
        <taxon>Bacteroidaceae</taxon>
        <taxon>Bacteroides</taxon>
    </lineage>
</organism>
<sequence>MRNRKISRITILSYFKRQVQKNLSVLIKLHEIILYIGVMLFLVMYMIGIFSHVVLMLYIGILGSLIYVLLWCYVSDMLYKIKNKR</sequence>
<evidence type="ECO:0000256" key="1">
    <source>
        <dbReference type="SAM" id="Phobius"/>
    </source>
</evidence>
<evidence type="ECO:0000313" key="2">
    <source>
        <dbReference type="EMBL" id="EKU92218.1"/>
    </source>
</evidence>
<dbReference type="HOGENOM" id="CLU_2505870_0_0_10"/>
<protein>
    <submittedName>
        <fullName evidence="2">Uncharacterized protein</fullName>
    </submittedName>
</protein>
<proteinExistence type="predicted"/>
<gene>
    <name evidence="2" type="ORF">HMPREF9447_00668</name>
</gene>
<dbReference type="AlphaFoldDB" id="K9E6D3"/>
<dbReference type="EMBL" id="ADLF01000002">
    <property type="protein sequence ID" value="EKU92218.1"/>
    <property type="molecule type" value="Genomic_DNA"/>
</dbReference>
<keyword evidence="1" id="KW-0812">Transmembrane</keyword>
<feature type="transmembrane region" description="Helical" evidence="1">
    <location>
        <begin position="53"/>
        <end position="74"/>
    </location>
</feature>
<feature type="transmembrane region" description="Helical" evidence="1">
    <location>
        <begin position="25"/>
        <end position="47"/>
    </location>
</feature>
<comment type="caution">
    <text evidence="2">The sequence shown here is derived from an EMBL/GenBank/DDBJ whole genome shotgun (WGS) entry which is preliminary data.</text>
</comment>
<evidence type="ECO:0000313" key="3">
    <source>
        <dbReference type="Proteomes" id="UP000009872"/>
    </source>
</evidence>
<accession>K9E6D3</accession>
<dbReference type="Proteomes" id="UP000009872">
    <property type="component" value="Unassembled WGS sequence"/>
</dbReference>